<name>A0A9Q3UG04_VIBPH</name>
<dbReference type="Proteomes" id="UP000726777">
    <property type="component" value="Unassembled WGS sequence"/>
</dbReference>
<feature type="compositionally biased region" description="Basic and acidic residues" evidence="1">
    <location>
        <begin position="13"/>
        <end position="34"/>
    </location>
</feature>
<evidence type="ECO:0000256" key="1">
    <source>
        <dbReference type="SAM" id="MobiDB-lite"/>
    </source>
</evidence>
<gene>
    <name evidence="2" type="ORF">IB292_23735</name>
</gene>
<dbReference type="AlphaFoldDB" id="A0A9Q3UG04"/>
<dbReference type="RefSeq" id="WP_042770544.1">
    <property type="nucleotide sequence ID" value="NZ_JAAKZS010000008.1"/>
</dbReference>
<reference evidence="2" key="1">
    <citation type="submission" date="2020-09" db="EMBL/GenBank/DDBJ databases">
        <title>Genome sequence of Vibrio parahaemolyticus isolates.</title>
        <authorList>
            <person name="Hammerl J.A."/>
            <person name="Strauch E."/>
        </authorList>
    </citation>
    <scope>NUCLEOTIDE SEQUENCE</scope>
    <source>
        <strain evidence="2">17-VB00146</strain>
    </source>
</reference>
<evidence type="ECO:0000313" key="2">
    <source>
        <dbReference type="EMBL" id="MCC3808029.1"/>
    </source>
</evidence>
<evidence type="ECO:0000313" key="3">
    <source>
        <dbReference type="Proteomes" id="UP000726777"/>
    </source>
</evidence>
<dbReference type="EMBL" id="JACVHL010000036">
    <property type="protein sequence ID" value="MCC3808029.1"/>
    <property type="molecule type" value="Genomic_DNA"/>
</dbReference>
<comment type="caution">
    <text evidence="2">The sequence shown here is derived from an EMBL/GenBank/DDBJ whole genome shotgun (WGS) entry which is preliminary data.</text>
</comment>
<proteinExistence type="predicted"/>
<accession>A0A9Q3UG04</accession>
<organism evidence="2 3">
    <name type="scientific">Vibrio parahaemolyticus</name>
    <dbReference type="NCBI Taxonomy" id="670"/>
    <lineage>
        <taxon>Bacteria</taxon>
        <taxon>Pseudomonadati</taxon>
        <taxon>Pseudomonadota</taxon>
        <taxon>Gammaproteobacteria</taxon>
        <taxon>Vibrionales</taxon>
        <taxon>Vibrionaceae</taxon>
        <taxon>Vibrio</taxon>
    </lineage>
</organism>
<protein>
    <submittedName>
        <fullName evidence="2">Uncharacterized protein</fullName>
    </submittedName>
</protein>
<sequence length="59" mass="7243">MTEIQNVHPFQRSIKDESNQELSKKKLTKEQREKKEIRERIEQIKEQQAWEALWGKDTF</sequence>
<feature type="region of interest" description="Disordered" evidence="1">
    <location>
        <begin position="1"/>
        <end position="34"/>
    </location>
</feature>